<feature type="transmembrane region" description="Helical" evidence="5">
    <location>
        <begin position="21"/>
        <end position="38"/>
    </location>
</feature>
<proteinExistence type="predicted"/>
<keyword evidence="10" id="KW-1185">Reference proteome</keyword>
<evidence type="ECO:0000313" key="7">
    <source>
        <dbReference type="EMBL" id="QEM03131.1"/>
    </source>
</evidence>
<feature type="transmembrane region" description="Helical" evidence="5">
    <location>
        <begin position="92"/>
        <end position="110"/>
    </location>
</feature>
<evidence type="ECO:0000256" key="3">
    <source>
        <dbReference type="ARBA" id="ARBA00022989"/>
    </source>
</evidence>
<protein>
    <recommendedName>
        <fullName evidence="6">Methylamine utilisation protein MauE domain-containing protein</fullName>
    </recommendedName>
</protein>
<evidence type="ECO:0000313" key="8">
    <source>
        <dbReference type="EMBL" id="QTE48116.1"/>
    </source>
</evidence>
<evidence type="ECO:0000256" key="2">
    <source>
        <dbReference type="ARBA" id="ARBA00022692"/>
    </source>
</evidence>
<dbReference type="AlphaFoldDB" id="A0AAE6JCR3"/>
<dbReference type="GO" id="GO:0030416">
    <property type="term" value="P:methylamine metabolic process"/>
    <property type="evidence" value="ECO:0007669"/>
    <property type="project" value="InterPro"/>
</dbReference>
<name>A0AAE6JCR3_9SPHI</name>
<evidence type="ECO:0000256" key="4">
    <source>
        <dbReference type="ARBA" id="ARBA00023136"/>
    </source>
</evidence>
<keyword evidence="4 5" id="KW-0472">Membrane</keyword>
<dbReference type="EMBL" id="CP043451">
    <property type="protein sequence ID" value="QEM03131.1"/>
    <property type="molecule type" value="Genomic_DNA"/>
</dbReference>
<evidence type="ECO:0000313" key="9">
    <source>
        <dbReference type="Proteomes" id="UP000250557"/>
    </source>
</evidence>
<keyword evidence="3 5" id="KW-1133">Transmembrane helix</keyword>
<comment type="subcellular location">
    <subcellularLocation>
        <location evidence="1">Membrane</location>
        <topology evidence="1">Multi-pass membrane protein</topology>
    </subcellularLocation>
</comment>
<dbReference type="GO" id="GO:0016020">
    <property type="term" value="C:membrane"/>
    <property type="evidence" value="ECO:0007669"/>
    <property type="project" value="UniProtKB-SubCell"/>
</dbReference>
<dbReference type="RefSeq" id="WP_112656879.1">
    <property type="nucleotide sequence ID" value="NZ_CP043451.1"/>
</dbReference>
<feature type="transmembrane region" description="Helical" evidence="5">
    <location>
        <begin position="130"/>
        <end position="150"/>
    </location>
</feature>
<feature type="domain" description="Methylamine utilisation protein MauE" evidence="6">
    <location>
        <begin position="20"/>
        <end position="144"/>
    </location>
</feature>
<dbReference type="Proteomes" id="UP000663940">
    <property type="component" value="Chromosome"/>
</dbReference>
<feature type="transmembrane region" description="Helical" evidence="5">
    <location>
        <begin position="58"/>
        <end position="80"/>
    </location>
</feature>
<gene>
    <name evidence="7" type="ORF">DIU31_006190</name>
    <name evidence="8" type="ORF">J3L21_21515</name>
</gene>
<keyword evidence="2 5" id="KW-0812">Transmembrane</keyword>
<evidence type="ECO:0000259" key="6">
    <source>
        <dbReference type="Pfam" id="PF07291"/>
    </source>
</evidence>
<evidence type="ECO:0000256" key="1">
    <source>
        <dbReference type="ARBA" id="ARBA00004141"/>
    </source>
</evidence>
<dbReference type="EMBL" id="CP071880">
    <property type="protein sequence ID" value="QTE48116.1"/>
    <property type="molecule type" value="Genomic_DNA"/>
</dbReference>
<reference evidence="8 10" key="2">
    <citation type="submission" date="2021-03" db="EMBL/GenBank/DDBJ databases">
        <title>Mucilaginibacter strains isolated from gold and copper mining confer multi heavy-metal resistance.</title>
        <authorList>
            <person name="Li Y."/>
        </authorList>
    </citation>
    <scope>NUCLEOTIDE SEQUENCE [LARGE SCALE GENOMIC DNA]</scope>
    <source>
        <strain evidence="8 10">P2-4</strain>
    </source>
</reference>
<dbReference type="Pfam" id="PF07291">
    <property type="entry name" value="MauE"/>
    <property type="match status" value="1"/>
</dbReference>
<dbReference type="Proteomes" id="UP000250557">
    <property type="component" value="Chromosome"/>
</dbReference>
<accession>A0AAE6JCR3</accession>
<reference evidence="7 9" key="1">
    <citation type="submission" date="2019-08" db="EMBL/GenBank/DDBJ databases">
        <title>Comparative genome analysis confer to the adaptation heavy metal polluted environment.</title>
        <authorList>
            <person name="Li Y."/>
        </authorList>
    </citation>
    <scope>NUCLEOTIDE SEQUENCE [LARGE SCALE GENOMIC DNA]</scope>
    <source>
        <strain evidence="7 9">P2</strain>
    </source>
</reference>
<organism evidence="7 9">
    <name type="scientific">Mucilaginibacter rubeus</name>
    <dbReference type="NCBI Taxonomy" id="2027860"/>
    <lineage>
        <taxon>Bacteria</taxon>
        <taxon>Pseudomonadati</taxon>
        <taxon>Bacteroidota</taxon>
        <taxon>Sphingobacteriia</taxon>
        <taxon>Sphingobacteriales</taxon>
        <taxon>Sphingobacteriaceae</taxon>
        <taxon>Mucilaginibacter</taxon>
    </lineage>
</organism>
<evidence type="ECO:0000256" key="5">
    <source>
        <dbReference type="SAM" id="Phobius"/>
    </source>
</evidence>
<sequence>MNINLVKHPLSELNEKSKATIIFLICLSSVFLFVYTAGSKIIQHDRFLDGIKNVNILSPYATFLSWIVPISELFVSGLLLIPKTYRIGLSSFLFLMITFTVYIVGMLLFADKLPCHCGGVIESLTWFQHVLFNLLFIVLALVALSLSNDYQNSIKNEKF</sequence>
<dbReference type="InterPro" id="IPR009908">
    <property type="entry name" value="Methylamine_util_MauE"/>
</dbReference>
<evidence type="ECO:0000313" key="10">
    <source>
        <dbReference type="Proteomes" id="UP000663940"/>
    </source>
</evidence>